<feature type="domain" description="Thioredoxin" evidence="3">
    <location>
        <begin position="18"/>
        <end position="168"/>
    </location>
</feature>
<dbReference type="Proteomes" id="UP000001029">
    <property type="component" value="Chromosome"/>
</dbReference>
<dbReference type="Pfam" id="PF08534">
    <property type="entry name" value="Redoxin"/>
    <property type="match status" value="1"/>
</dbReference>
<dbReference type="RefSeq" id="WP_012414193.1">
    <property type="nucleotide sequence ID" value="NC_010644.1"/>
</dbReference>
<sequence length="168" mass="19000">MKKILMNGTPMKIKGAELKIGDKAPDFTLTKVDLSPAKLQDYKGKVVILSVVPSIDTPVCTIETRRFNKEASELGGNIVFLTVSKDLPFAQKRWTDSFNTDKIIMLSDYRNPEFGTDYGVLIEEIYILSRAVFVIDKDGVIRHIDFLEDVGKEPDYKVIIEKAKELDK</sequence>
<evidence type="ECO:0000259" key="3">
    <source>
        <dbReference type="PROSITE" id="PS51352"/>
    </source>
</evidence>
<name>B2KAN2_ELUMP</name>
<dbReference type="InterPro" id="IPR013740">
    <property type="entry name" value="Redoxin"/>
</dbReference>
<dbReference type="SUPFAM" id="SSF52833">
    <property type="entry name" value="Thioredoxin-like"/>
    <property type="match status" value="1"/>
</dbReference>
<dbReference type="EMBL" id="CP001055">
    <property type="protein sequence ID" value="ACC97578.1"/>
    <property type="molecule type" value="Genomic_DNA"/>
</dbReference>
<dbReference type="InterPro" id="IPR036249">
    <property type="entry name" value="Thioredoxin-like_sf"/>
</dbReference>
<evidence type="ECO:0000313" key="4">
    <source>
        <dbReference type="EMBL" id="ACC97578.1"/>
    </source>
</evidence>
<dbReference type="PROSITE" id="PS51352">
    <property type="entry name" value="THIOREDOXIN_2"/>
    <property type="match status" value="1"/>
</dbReference>
<dbReference type="KEGG" id="emi:Emin_0010"/>
<dbReference type="HOGENOM" id="CLU_042529_12_0_0"/>
<evidence type="ECO:0000256" key="2">
    <source>
        <dbReference type="ARBA" id="ARBA00023284"/>
    </source>
</evidence>
<reference evidence="4 5" key="1">
    <citation type="journal article" date="2009" name="Appl. Environ. Microbiol.">
        <title>Genomic analysis of 'Elusimicrobium minutum,' the first cultivated representative of the phylum 'Elusimicrobia' (formerly termite group 1).</title>
        <authorList>
            <person name="Herlemann D.P.R."/>
            <person name="Geissinger O."/>
            <person name="Ikeda-Ohtsubo W."/>
            <person name="Kunin V."/>
            <person name="Sun H."/>
            <person name="Lapidus A."/>
            <person name="Hugenholtz P."/>
            <person name="Brune A."/>
        </authorList>
    </citation>
    <scope>NUCLEOTIDE SEQUENCE [LARGE SCALE GENOMIC DNA]</scope>
    <source>
        <strain evidence="4 5">Pei191</strain>
    </source>
</reference>
<dbReference type="CDD" id="cd03014">
    <property type="entry name" value="PRX_Atyp2cys"/>
    <property type="match status" value="1"/>
</dbReference>
<dbReference type="PANTHER" id="PTHR43110">
    <property type="entry name" value="THIOL PEROXIDASE"/>
    <property type="match status" value="1"/>
</dbReference>
<accession>B2KAN2</accession>
<keyword evidence="5" id="KW-1185">Reference proteome</keyword>
<dbReference type="Gene3D" id="3.40.30.10">
    <property type="entry name" value="Glutaredoxin"/>
    <property type="match status" value="1"/>
</dbReference>
<dbReference type="GO" id="GO:0008379">
    <property type="term" value="F:thioredoxin peroxidase activity"/>
    <property type="evidence" value="ECO:0007669"/>
    <property type="project" value="InterPro"/>
</dbReference>
<keyword evidence="1" id="KW-1015">Disulfide bond</keyword>
<dbReference type="PANTHER" id="PTHR43110:SF1">
    <property type="entry name" value="THIOL PEROXIDASE"/>
    <property type="match status" value="1"/>
</dbReference>
<proteinExistence type="predicted"/>
<dbReference type="STRING" id="445932.Emin_0010"/>
<dbReference type="NCBIfam" id="NF001808">
    <property type="entry name" value="PRK00522.1"/>
    <property type="match status" value="1"/>
</dbReference>
<dbReference type="AlphaFoldDB" id="B2KAN2"/>
<dbReference type="InterPro" id="IPR050455">
    <property type="entry name" value="Tpx_Peroxidase_subfamily"/>
</dbReference>
<evidence type="ECO:0000256" key="1">
    <source>
        <dbReference type="ARBA" id="ARBA00023157"/>
    </source>
</evidence>
<dbReference type="InterPro" id="IPR002065">
    <property type="entry name" value="TPX"/>
</dbReference>
<evidence type="ECO:0000313" key="5">
    <source>
        <dbReference type="Proteomes" id="UP000001029"/>
    </source>
</evidence>
<protein>
    <submittedName>
        <fullName evidence="4">Redoxin</fullName>
    </submittedName>
</protein>
<dbReference type="InterPro" id="IPR013766">
    <property type="entry name" value="Thioredoxin_domain"/>
</dbReference>
<keyword evidence="2" id="KW-0676">Redox-active center</keyword>
<dbReference type="OrthoDB" id="9781543at2"/>
<organism evidence="4 5">
    <name type="scientific">Elusimicrobium minutum (strain Pei191)</name>
    <dbReference type="NCBI Taxonomy" id="445932"/>
    <lineage>
        <taxon>Bacteria</taxon>
        <taxon>Pseudomonadati</taxon>
        <taxon>Elusimicrobiota</taxon>
        <taxon>Elusimicrobia</taxon>
        <taxon>Elusimicrobiales</taxon>
        <taxon>Elusimicrobiaceae</taxon>
        <taxon>Elusimicrobium</taxon>
    </lineage>
</organism>
<gene>
    <name evidence="4" type="ordered locus">Emin_0010</name>
</gene>